<reference evidence="2" key="1">
    <citation type="journal article" date="2020" name="Stud. Mycol.">
        <title>101 Dothideomycetes genomes: a test case for predicting lifestyles and emergence of pathogens.</title>
        <authorList>
            <person name="Haridas S."/>
            <person name="Albert R."/>
            <person name="Binder M."/>
            <person name="Bloem J."/>
            <person name="Labutti K."/>
            <person name="Salamov A."/>
            <person name="Andreopoulos B."/>
            <person name="Baker S."/>
            <person name="Barry K."/>
            <person name="Bills G."/>
            <person name="Bluhm B."/>
            <person name="Cannon C."/>
            <person name="Castanera R."/>
            <person name="Culley D."/>
            <person name="Daum C."/>
            <person name="Ezra D."/>
            <person name="Gonzalez J."/>
            <person name="Henrissat B."/>
            <person name="Kuo A."/>
            <person name="Liang C."/>
            <person name="Lipzen A."/>
            <person name="Lutzoni F."/>
            <person name="Magnuson J."/>
            <person name="Mondo S."/>
            <person name="Nolan M."/>
            <person name="Ohm R."/>
            <person name="Pangilinan J."/>
            <person name="Park H.-J."/>
            <person name="Ramirez L."/>
            <person name="Alfaro M."/>
            <person name="Sun H."/>
            <person name="Tritt A."/>
            <person name="Yoshinaga Y."/>
            <person name="Zwiers L.-H."/>
            <person name="Turgeon B."/>
            <person name="Goodwin S."/>
            <person name="Spatafora J."/>
            <person name="Crous P."/>
            <person name="Grigoriev I."/>
        </authorList>
    </citation>
    <scope>NUCLEOTIDE SEQUENCE</scope>
    <source>
        <strain evidence="2">CBS 116435</strain>
    </source>
</reference>
<protein>
    <submittedName>
        <fullName evidence="2">Uncharacterized protein</fullName>
    </submittedName>
</protein>
<comment type="caution">
    <text evidence="2">The sequence shown here is derived from an EMBL/GenBank/DDBJ whole genome shotgun (WGS) entry which is preliminary data.</text>
</comment>
<dbReference type="AlphaFoldDB" id="A0A9P4QCE6"/>
<dbReference type="Proteomes" id="UP000799441">
    <property type="component" value="Unassembled WGS sequence"/>
</dbReference>
<evidence type="ECO:0000256" key="1">
    <source>
        <dbReference type="SAM" id="MobiDB-lite"/>
    </source>
</evidence>
<accession>A0A9P4QCE6</accession>
<proteinExistence type="predicted"/>
<sequence length="188" mass="20322">MHSSPCRSGLLRYAVWVDAGRVDASVPTAFDRSCAAHPRAQYGMSRAEPPNTAPQGPSIPSIVRRSPRESKAKSDGTARARSRSAYRAGLGDRRLPASLATGGSFSFETVRACSRLFQAVRRGIAKAPTPLPAQVSFSKRSVVARARQPTMTTPPLLPPSPSTVRYLAVSRRPIIGGDLLLDWESWKP</sequence>
<evidence type="ECO:0000313" key="2">
    <source>
        <dbReference type="EMBL" id="KAF2722361.1"/>
    </source>
</evidence>
<dbReference type="EMBL" id="MU003783">
    <property type="protein sequence ID" value="KAF2722361.1"/>
    <property type="molecule type" value="Genomic_DNA"/>
</dbReference>
<evidence type="ECO:0000313" key="3">
    <source>
        <dbReference type="Proteomes" id="UP000799441"/>
    </source>
</evidence>
<feature type="region of interest" description="Disordered" evidence="1">
    <location>
        <begin position="42"/>
        <end position="87"/>
    </location>
</feature>
<gene>
    <name evidence="2" type="ORF">K431DRAFT_284053</name>
</gene>
<feature type="compositionally biased region" description="Basic and acidic residues" evidence="1">
    <location>
        <begin position="66"/>
        <end position="78"/>
    </location>
</feature>
<keyword evidence="3" id="KW-1185">Reference proteome</keyword>
<organism evidence="2 3">
    <name type="scientific">Polychaeton citri CBS 116435</name>
    <dbReference type="NCBI Taxonomy" id="1314669"/>
    <lineage>
        <taxon>Eukaryota</taxon>
        <taxon>Fungi</taxon>
        <taxon>Dikarya</taxon>
        <taxon>Ascomycota</taxon>
        <taxon>Pezizomycotina</taxon>
        <taxon>Dothideomycetes</taxon>
        <taxon>Dothideomycetidae</taxon>
        <taxon>Capnodiales</taxon>
        <taxon>Capnodiaceae</taxon>
        <taxon>Polychaeton</taxon>
    </lineage>
</organism>
<name>A0A9P4QCE6_9PEZI</name>